<keyword evidence="2" id="KW-0285">Flavoprotein</keyword>
<dbReference type="InterPro" id="IPR012349">
    <property type="entry name" value="Split_barrel_FMN-bd"/>
</dbReference>
<dbReference type="SUPFAM" id="SSF50475">
    <property type="entry name" value="FMN-binding split barrel"/>
    <property type="match status" value="1"/>
</dbReference>
<dbReference type="GO" id="GO:0010181">
    <property type="term" value="F:FMN binding"/>
    <property type="evidence" value="ECO:0007669"/>
    <property type="project" value="InterPro"/>
</dbReference>
<protein>
    <submittedName>
        <fullName evidence="5">Flavin reductase (DIM6/NTAB) family NADH-FMN oxidoreductase RutF</fullName>
    </submittedName>
</protein>
<dbReference type="AlphaFoldDB" id="A0A4R7AWT0"/>
<proteinExistence type="inferred from homology"/>
<evidence type="ECO:0000313" key="5">
    <source>
        <dbReference type="EMBL" id="TDR72008.1"/>
    </source>
</evidence>
<dbReference type="InterPro" id="IPR002563">
    <property type="entry name" value="Flavin_Rdtase-like_dom"/>
</dbReference>
<evidence type="ECO:0000259" key="4">
    <source>
        <dbReference type="SMART" id="SM00903"/>
    </source>
</evidence>
<accession>A0A4R7AWT0</accession>
<dbReference type="SMART" id="SM00903">
    <property type="entry name" value="Flavin_Reduct"/>
    <property type="match status" value="1"/>
</dbReference>
<dbReference type="OrthoDB" id="9792436at2"/>
<dbReference type="PANTHER" id="PTHR43567:SF1">
    <property type="entry name" value="FLAVOREDOXIN"/>
    <property type="match status" value="1"/>
</dbReference>
<dbReference type="GO" id="GO:0016646">
    <property type="term" value="F:oxidoreductase activity, acting on the CH-NH group of donors, NAD or NADP as acceptor"/>
    <property type="evidence" value="ECO:0007669"/>
    <property type="project" value="UniProtKB-ARBA"/>
</dbReference>
<evidence type="ECO:0000256" key="2">
    <source>
        <dbReference type="ARBA" id="ARBA00022630"/>
    </source>
</evidence>
<comment type="cofactor">
    <cofactor evidence="1">
        <name>FMN</name>
        <dbReference type="ChEBI" id="CHEBI:58210"/>
    </cofactor>
</comment>
<evidence type="ECO:0000256" key="3">
    <source>
        <dbReference type="ARBA" id="ARBA00038054"/>
    </source>
</evidence>
<comment type="caution">
    <text evidence="5">The sequence shown here is derived from an EMBL/GenBank/DDBJ whole genome shotgun (WGS) entry which is preliminary data.</text>
</comment>
<evidence type="ECO:0000313" key="6">
    <source>
        <dbReference type="Proteomes" id="UP000295611"/>
    </source>
</evidence>
<gene>
    <name evidence="5" type="ORF">DFP86_11715</name>
</gene>
<feature type="domain" description="Flavin reductase like" evidence="4">
    <location>
        <begin position="17"/>
        <end position="162"/>
    </location>
</feature>
<evidence type="ECO:0000256" key="1">
    <source>
        <dbReference type="ARBA" id="ARBA00001917"/>
    </source>
</evidence>
<keyword evidence="6" id="KW-1185">Reference proteome</keyword>
<name>A0A4R7AWT0_9NEIS</name>
<sequence length="187" mass="20478">MPDNQRHQPIELAKSYRLLNHGPVTIVTSSHNGERNIMAAAWAMPLDFDPPKVAVVIDRNTWTRELIEASGRFALNIPTRAIASQVLAVGASSGREGDKFAALGLETFTGSSDLPLVAGCAGWLECRILPEDSIQQRYDLFLAEVTAAWADPQLYSDGRWHFPTPDSRTLHYIAGGAFFVTGDELAL</sequence>
<dbReference type="RefSeq" id="WP_133683608.1">
    <property type="nucleotide sequence ID" value="NZ_SNZP01000017.1"/>
</dbReference>
<dbReference type="Proteomes" id="UP000295611">
    <property type="component" value="Unassembled WGS sequence"/>
</dbReference>
<dbReference type="Gene3D" id="2.30.110.10">
    <property type="entry name" value="Electron Transport, Fmn-binding Protein, Chain A"/>
    <property type="match status" value="1"/>
</dbReference>
<dbReference type="EMBL" id="SNZP01000017">
    <property type="protein sequence ID" value="TDR72008.1"/>
    <property type="molecule type" value="Genomic_DNA"/>
</dbReference>
<dbReference type="Pfam" id="PF01613">
    <property type="entry name" value="Flavin_Reduct"/>
    <property type="match status" value="1"/>
</dbReference>
<comment type="similarity">
    <text evidence="3">Belongs to the flavoredoxin family.</text>
</comment>
<dbReference type="PANTHER" id="PTHR43567">
    <property type="entry name" value="FLAVOREDOXIN-RELATED-RELATED"/>
    <property type="match status" value="1"/>
</dbReference>
<dbReference type="InterPro" id="IPR052174">
    <property type="entry name" value="Flavoredoxin"/>
</dbReference>
<organism evidence="5 6">
    <name type="scientific">Paludibacterium purpuratum</name>
    <dbReference type="NCBI Taxonomy" id="1144873"/>
    <lineage>
        <taxon>Bacteria</taxon>
        <taxon>Pseudomonadati</taxon>
        <taxon>Pseudomonadota</taxon>
        <taxon>Betaproteobacteria</taxon>
        <taxon>Neisseriales</taxon>
        <taxon>Chromobacteriaceae</taxon>
        <taxon>Paludibacterium</taxon>
    </lineage>
</organism>
<reference evidence="5 6" key="1">
    <citation type="submission" date="2019-03" db="EMBL/GenBank/DDBJ databases">
        <title>Genomic Encyclopedia of Type Strains, Phase III (KMG-III): the genomes of soil and plant-associated and newly described type strains.</title>
        <authorList>
            <person name="Whitman W."/>
        </authorList>
    </citation>
    <scope>NUCLEOTIDE SEQUENCE [LARGE SCALE GENOMIC DNA]</scope>
    <source>
        <strain evidence="5 6">CECT 8976</strain>
    </source>
</reference>